<evidence type="ECO:0000256" key="1">
    <source>
        <dbReference type="SAM" id="Phobius"/>
    </source>
</evidence>
<dbReference type="STRING" id="882083.SacmaDRAFT_4473"/>
<keyword evidence="1" id="KW-0472">Membrane</keyword>
<name>H5XAU8_9PSEU</name>
<dbReference type="Pfam" id="PF19701">
    <property type="entry name" value="DUF6199"/>
    <property type="match status" value="1"/>
</dbReference>
<accession>H5XAU8</accession>
<dbReference type="InterPro" id="IPR045679">
    <property type="entry name" value="DUF6199"/>
</dbReference>
<keyword evidence="1" id="KW-1133">Transmembrane helix</keyword>
<dbReference type="HOGENOM" id="CLU_1420700_0_0_11"/>
<organism evidence="3 4">
    <name type="scientific">Saccharomonospora marina XMU15</name>
    <dbReference type="NCBI Taxonomy" id="882083"/>
    <lineage>
        <taxon>Bacteria</taxon>
        <taxon>Bacillati</taxon>
        <taxon>Actinomycetota</taxon>
        <taxon>Actinomycetes</taxon>
        <taxon>Pseudonocardiales</taxon>
        <taxon>Pseudonocardiaceae</taxon>
        <taxon>Saccharomonospora</taxon>
    </lineage>
</organism>
<reference evidence="3 4" key="1">
    <citation type="journal article" date="2012" name="Stand. Genomic Sci.">
        <title>Genome sequence of the ocean sediment bacterium Saccharomonospora marina type strain (XMU15(T)).</title>
        <authorList>
            <person name="Klenk H.P."/>
            <person name="Lu M."/>
            <person name="Lucas S."/>
            <person name="Lapidus A."/>
            <person name="Copeland A."/>
            <person name="Pitluck S."/>
            <person name="Goodwin L.A."/>
            <person name="Han C."/>
            <person name="Tapia R."/>
            <person name="Brambilla E.M."/>
            <person name="Potter G."/>
            <person name="Land M."/>
            <person name="Ivanova N."/>
            <person name="Rohde M."/>
            <person name="Goker M."/>
            <person name="Detter J.C."/>
            <person name="Li W.J."/>
            <person name="Kyrpides N.C."/>
            <person name="Woyke T."/>
        </authorList>
    </citation>
    <scope>NUCLEOTIDE SEQUENCE [LARGE SCALE GENOMIC DNA]</scope>
    <source>
        <strain evidence="3 4">XMU15</strain>
    </source>
</reference>
<feature type="transmembrane region" description="Helical" evidence="1">
    <location>
        <begin position="53"/>
        <end position="70"/>
    </location>
</feature>
<dbReference type="EMBL" id="CM001439">
    <property type="protein sequence ID" value="EHR52658.1"/>
    <property type="molecule type" value="Genomic_DNA"/>
</dbReference>
<evidence type="ECO:0000259" key="2">
    <source>
        <dbReference type="Pfam" id="PF19701"/>
    </source>
</evidence>
<protein>
    <recommendedName>
        <fullName evidence="2">DUF6199 domain-containing protein</fullName>
    </recommendedName>
</protein>
<evidence type="ECO:0000313" key="4">
    <source>
        <dbReference type="Proteomes" id="UP000004926"/>
    </source>
</evidence>
<keyword evidence="4" id="KW-1185">Reference proteome</keyword>
<dbReference type="Proteomes" id="UP000004926">
    <property type="component" value="Chromosome"/>
</dbReference>
<proteinExistence type="predicted"/>
<sequence length="212" mass="22095">MFVIALVAGALALLFAFLGTRDQRELWWSLSAPWHADPKANEPSDAAFTARRVGWFVAAATMATGAVLAFDSARQLSLSGGEVRQAAEEAARALASDEDGVLVGGVTFDSFQPYVEDAVRQSATAQDNAVTLGVSRADTEVPGGEAGSATREGGQLVEHYAITGDGEDRACLTVMGTNLGEQTSLYPVSSDAIPATYSYRLSASVSDGACPN</sequence>
<evidence type="ECO:0000313" key="3">
    <source>
        <dbReference type="EMBL" id="EHR52658.1"/>
    </source>
</evidence>
<dbReference type="AlphaFoldDB" id="H5XAU8"/>
<dbReference type="RefSeq" id="WP_009156036.1">
    <property type="nucleotide sequence ID" value="NZ_CM001439.1"/>
</dbReference>
<dbReference type="OrthoDB" id="4301915at2"/>
<feature type="domain" description="DUF6199" evidence="2">
    <location>
        <begin position="9"/>
        <end position="68"/>
    </location>
</feature>
<keyword evidence="1" id="KW-0812">Transmembrane</keyword>
<gene>
    <name evidence="3" type="ORF">SacmaDRAFT_4473</name>
</gene>